<dbReference type="SUPFAM" id="SSF56645">
    <property type="entry name" value="Acyl-CoA dehydrogenase NM domain-like"/>
    <property type="match status" value="1"/>
</dbReference>
<feature type="region of interest" description="Disordered" evidence="6">
    <location>
        <begin position="552"/>
        <end position="572"/>
    </location>
</feature>
<dbReference type="Gene3D" id="2.40.110.10">
    <property type="entry name" value="Butyryl-CoA Dehydrogenase, subunit A, domain 2"/>
    <property type="match status" value="1"/>
</dbReference>
<evidence type="ECO:0000256" key="6">
    <source>
        <dbReference type="SAM" id="MobiDB-lite"/>
    </source>
</evidence>
<dbReference type="SUPFAM" id="SSF47203">
    <property type="entry name" value="Acyl-CoA dehydrogenase C-terminal domain-like"/>
    <property type="match status" value="1"/>
</dbReference>
<comment type="similarity">
    <text evidence="2 5">Belongs to the acyl-CoA dehydrogenase family.</text>
</comment>
<organism evidence="9 10">
    <name type="scientific">Actinomadura geliboluensis</name>
    <dbReference type="NCBI Taxonomy" id="882440"/>
    <lineage>
        <taxon>Bacteria</taxon>
        <taxon>Bacillati</taxon>
        <taxon>Actinomycetota</taxon>
        <taxon>Actinomycetes</taxon>
        <taxon>Streptosporangiales</taxon>
        <taxon>Thermomonosporaceae</taxon>
        <taxon>Actinomadura</taxon>
    </lineage>
</organism>
<dbReference type="Gene3D" id="1.20.140.10">
    <property type="entry name" value="Butyryl-CoA Dehydrogenase, subunit A, domain 3"/>
    <property type="match status" value="1"/>
</dbReference>
<dbReference type="PANTHER" id="PTHR43884:SF12">
    <property type="entry name" value="ISOVALERYL-COA DEHYDROGENASE, MITOCHONDRIAL-RELATED"/>
    <property type="match status" value="1"/>
</dbReference>
<dbReference type="RefSeq" id="WP_138636528.1">
    <property type="nucleotide sequence ID" value="NZ_VCKZ01000071.1"/>
</dbReference>
<dbReference type="AlphaFoldDB" id="A0A5S4H496"/>
<dbReference type="Proteomes" id="UP000305238">
    <property type="component" value="Unassembled WGS sequence"/>
</dbReference>
<name>A0A5S4H496_9ACTN</name>
<dbReference type="GO" id="GO:0050660">
    <property type="term" value="F:flavin adenine dinucleotide binding"/>
    <property type="evidence" value="ECO:0007669"/>
    <property type="project" value="InterPro"/>
</dbReference>
<dbReference type="Pfam" id="PF00441">
    <property type="entry name" value="Acyl-CoA_dh_1"/>
    <property type="match status" value="1"/>
</dbReference>
<dbReference type="Pfam" id="PF02770">
    <property type="entry name" value="Acyl-CoA_dh_M"/>
    <property type="match status" value="1"/>
</dbReference>
<dbReference type="OrthoDB" id="3666321at2"/>
<dbReference type="InterPro" id="IPR009100">
    <property type="entry name" value="AcylCoA_DH/oxidase_NM_dom_sf"/>
</dbReference>
<dbReference type="InterPro" id="IPR037069">
    <property type="entry name" value="AcylCoA_DH/ox_N_sf"/>
</dbReference>
<dbReference type="EMBL" id="VCKZ01000071">
    <property type="protein sequence ID" value="TMR40063.1"/>
    <property type="molecule type" value="Genomic_DNA"/>
</dbReference>
<evidence type="ECO:0000256" key="2">
    <source>
        <dbReference type="ARBA" id="ARBA00009347"/>
    </source>
</evidence>
<proteinExistence type="inferred from homology"/>
<evidence type="ECO:0000259" key="7">
    <source>
        <dbReference type="Pfam" id="PF00441"/>
    </source>
</evidence>
<accession>A0A5S4H496</accession>
<comment type="cofactor">
    <cofactor evidence="1 5">
        <name>FAD</name>
        <dbReference type="ChEBI" id="CHEBI:57692"/>
    </cofactor>
</comment>
<protein>
    <submittedName>
        <fullName evidence="9">Acyl-CoA dehydrogenase family protein</fullName>
    </submittedName>
</protein>
<evidence type="ECO:0000313" key="10">
    <source>
        <dbReference type="Proteomes" id="UP000305238"/>
    </source>
</evidence>
<evidence type="ECO:0000256" key="1">
    <source>
        <dbReference type="ARBA" id="ARBA00001974"/>
    </source>
</evidence>
<dbReference type="PANTHER" id="PTHR43884">
    <property type="entry name" value="ACYL-COA DEHYDROGENASE"/>
    <property type="match status" value="1"/>
</dbReference>
<sequence length="572" mass="60830">MTGTAAHPGPADLDRRLGDPWDPANPLGHAAVLAADEAGEMFADGERALDEYGLNAEFVPAELGGRLTRLDRLIEVMRAVFRRDPCLGLGYGASSFIAGVNVWTAGDPAQRRRAADLLLSGRRVASVYHELAHGNDFARAEFSALPGPDGRLRLNGRKEVVTNARRAAAMVLFARTSTDPGSRSHSQLLVEKADLPPGALTDLPRFHSAGMRGVQLGGLEFHDCPVPADAVLGRPGLGMETALRSFQLTRTALPAMAAGVLEGGLDAAARFAAERVLYGRPAAAMPHISGIIGDAFTDLLVCDCMATAVARSVHLLPGEASLYASSAKYFVATLLMDAMNRLGQVLGAQSYLRDGAYGIFQKLLRDLAPAGFGHAARVACLGTVLPQLPRLARRAWPGEAEAPAELFRLDGPLPPLPFDRLSIGSGGRDTFSTSLATALDDPGLDPALRCLALVFAAEFDDLRNDCAALAPRDLTVAARPEALQLAARYAAVLAAIACLNVWIHNRDGDDPFLRDPAWAVAALRRIAERIGRDPGPAPKHQAGRLSAEVFARQRDRRTFGLANRPLPGHGPP</sequence>
<keyword evidence="4 5" id="KW-0274">FAD</keyword>
<comment type="caution">
    <text evidence="9">The sequence shown here is derived from an EMBL/GenBank/DDBJ whole genome shotgun (WGS) entry which is preliminary data.</text>
</comment>
<dbReference type="CDD" id="cd00567">
    <property type="entry name" value="ACAD"/>
    <property type="match status" value="1"/>
</dbReference>
<dbReference type="GO" id="GO:0003995">
    <property type="term" value="F:acyl-CoA dehydrogenase activity"/>
    <property type="evidence" value="ECO:0007669"/>
    <property type="project" value="TreeGrafter"/>
</dbReference>
<dbReference type="InterPro" id="IPR006091">
    <property type="entry name" value="Acyl-CoA_Oxase/DH_mid-dom"/>
</dbReference>
<reference evidence="9 10" key="1">
    <citation type="submission" date="2019-05" db="EMBL/GenBank/DDBJ databases">
        <title>Draft genome sequence of Actinomadura geliboluensis A8036.</title>
        <authorList>
            <person name="Saricaoglu S."/>
            <person name="Isik K."/>
        </authorList>
    </citation>
    <scope>NUCLEOTIDE SEQUENCE [LARGE SCALE GENOMIC DNA]</scope>
    <source>
        <strain evidence="9 10">A8036</strain>
    </source>
</reference>
<feature type="domain" description="Acyl-CoA dehydrogenase/oxidase C-terminal" evidence="7">
    <location>
        <begin position="238"/>
        <end position="367"/>
    </location>
</feature>
<evidence type="ECO:0000256" key="3">
    <source>
        <dbReference type="ARBA" id="ARBA00022630"/>
    </source>
</evidence>
<dbReference type="InterPro" id="IPR036250">
    <property type="entry name" value="AcylCo_DH-like_C"/>
</dbReference>
<evidence type="ECO:0000256" key="5">
    <source>
        <dbReference type="RuleBase" id="RU362125"/>
    </source>
</evidence>
<dbReference type="Gene3D" id="1.10.540.10">
    <property type="entry name" value="Acyl-CoA dehydrogenase/oxidase, N-terminal domain"/>
    <property type="match status" value="1"/>
</dbReference>
<evidence type="ECO:0000256" key="4">
    <source>
        <dbReference type="ARBA" id="ARBA00022827"/>
    </source>
</evidence>
<feature type="region of interest" description="Disordered" evidence="6">
    <location>
        <begin position="1"/>
        <end position="20"/>
    </location>
</feature>
<evidence type="ECO:0000259" key="8">
    <source>
        <dbReference type="Pfam" id="PF02770"/>
    </source>
</evidence>
<keyword evidence="5" id="KW-0560">Oxidoreductase</keyword>
<dbReference type="InterPro" id="IPR046373">
    <property type="entry name" value="Acyl-CoA_Oxase/DH_mid-dom_sf"/>
</dbReference>
<gene>
    <name evidence="9" type="ORF">ETD96_12700</name>
</gene>
<dbReference type="InterPro" id="IPR009075">
    <property type="entry name" value="AcylCo_DH/oxidase_C"/>
</dbReference>
<feature type="domain" description="Acyl-CoA oxidase/dehydrogenase middle" evidence="8">
    <location>
        <begin position="130"/>
        <end position="224"/>
    </location>
</feature>
<keyword evidence="10" id="KW-1185">Reference proteome</keyword>
<keyword evidence="3 5" id="KW-0285">Flavoprotein</keyword>
<evidence type="ECO:0000313" key="9">
    <source>
        <dbReference type="EMBL" id="TMR40063.1"/>
    </source>
</evidence>